<dbReference type="Pfam" id="PF09413">
    <property type="entry name" value="DUF2007"/>
    <property type="match status" value="1"/>
</dbReference>
<dbReference type="InterPro" id="IPR011322">
    <property type="entry name" value="N-reg_PII-like_a/b"/>
</dbReference>
<reference evidence="2" key="1">
    <citation type="submission" date="2022-08" db="EMBL/GenBank/DDBJ databases">
        <authorList>
            <person name="Vandamme P."/>
            <person name="Hettiarachchi A."/>
            <person name="Peeters C."/>
            <person name="Cnockaert M."/>
            <person name="Carlier A."/>
        </authorList>
    </citation>
    <scope>NUCLEOTIDE SEQUENCE</scope>
    <source>
        <strain evidence="2">LMG 31809</strain>
    </source>
</reference>
<evidence type="ECO:0000313" key="2">
    <source>
        <dbReference type="EMBL" id="MDA5194276.1"/>
    </source>
</evidence>
<proteinExistence type="predicted"/>
<keyword evidence="3" id="KW-1185">Reference proteome</keyword>
<evidence type="ECO:0000313" key="3">
    <source>
        <dbReference type="Proteomes" id="UP001141619"/>
    </source>
</evidence>
<dbReference type="AlphaFoldDB" id="A0A9X3TYT5"/>
<evidence type="ECO:0000259" key="1">
    <source>
        <dbReference type="Pfam" id="PF09413"/>
    </source>
</evidence>
<dbReference type="SUPFAM" id="SSF54913">
    <property type="entry name" value="GlnB-like"/>
    <property type="match status" value="1"/>
</dbReference>
<dbReference type="InterPro" id="IPR018551">
    <property type="entry name" value="DUF2007"/>
</dbReference>
<protein>
    <submittedName>
        <fullName evidence="2">DUF2007 domain-containing protein</fullName>
    </submittedName>
</protein>
<dbReference type="Proteomes" id="UP001141619">
    <property type="component" value="Unassembled WGS sequence"/>
</dbReference>
<feature type="domain" description="DUF2007" evidence="1">
    <location>
        <begin position="1"/>
        <end position="65"/>
    </location>
</feature>
<sequence length="80" mass="9073">MKEVVRTTNWVLISRLTALLEGEGIVIFRFDSHMSAVEGMIGVFPQRIVVADEDEDRARRLIRSAGFGDALYEGEDSPWF</sequence>
<comment type="caution">
    <text evidence="2">The sequence shown here is derived from an EMBL/GenBank/DDBJ whole genome shotgun (WGS) entry which is preliminary data.</text>
</comment>
<organism evidence="2 3">
    <name type="scientific">Govanella unica</name>
    <dbReference type="NCBI Taxonomy" id="2975056"/>
    <lineage>
        <taxon>Bacteria</taxon>
        <taxon>Pseudomonadati</taxon>
        <taxon>Pseudomonadota</taxon>
        <taxon>Alphaproteobacteria</taxon>
        <taxon>Emcibacterales</taxon>
        <taxon>Govanellaceae</taxon>
        <taxon>Govanella</taxon>
    </lineage>
</organism>
<reference evidence="2" key="2">
    <citation type="journal article" date="2023" name="Syst. Appl. Microbiol.">
        <title>Govania unica gen. nov., sp. nov., a rare biosphere bacterium that represents a novel family in the class Alphaproteobacteria.</title>
        <authorList>
            <person name="Vandamme P."/>
            <person name="Peeters C."/>
            <person name="Hettiarachchi A."/>
            <person name="Cnockaert M."/>
            <person name="Carlier A."/>
        </authorList>
    </citation>
    <scope>NUCLEOTIDE SEQUENCE</scope>
    <source>
        <strain evidence="2">LMG 31809</strain>
    </source>
</reference>
<accession>A0A9X3TYT5</accession>
<dbReference type="EMBL" id="JANWOI010000003">
    <property type="protein sequence ID" value="MDA5194276.1"/>
    <property type="molecule type" value="Genomic_DNA"/>
</dbReference>
<name>A0A9X3TYT5_9PROT</name>
<dbReference type="Gene3D" id="3.30.70.790">
    <property type="entry name" value="UreE, C-terminal domain"/>
    <property type="match status" value="1"/>
</dbReference>
<gene>
    <name evidence="2" type="ORF">NYP16_09970</name>
</gene>
<dbReference type="RefSeq" id="WP_274943979.1">
    <property type="nucleotide sequence ID" value="NZ_JANWOI010000003.1"/>
</dbReference>